<gene>
    <name evidence="1" type="ORF">EEDITHA_LOCUS21368</name>
</gene>
<dbReference type="Proteomes" id="UP001153954">
    <property type="component" value="Unassembled WGS sequence"/>
</dbReference>
<name>A0AAU9V5U3_EUPED</name>
<reference evidence="1" key="1">
    <citation type="submission" date="2022-03" db="EMBL/GenBank/DDBJ databases">
        <authorList>
            <person name="Tunstrom K."/>
        </authorList>
    </citation>
    <scope>NUCLEOTIDE SEQUENCE</scope>
</reference>
<proteinExistence type="predicted"/>
<protein>
    <recommendedName>
        <fullName evidence="3">Reverse transcriptase</fullName>
    </recommendedName>
</protein>
<accession>A0AAU9V5U3</accession>
<keyword evidence="2" id="KW-1185">Reference proteome</keyword>
<evidence type="ECO:0008006" key="3">
    <source>
        <dbReference type="Google" id="ProtNLM"/>
    </source>
</evidence>
<comment type="caution">
    <text evidence="1">The sequence shown here is derived from an EMBL/GenBank/DDBJ whole genome shotgun (WGS) entry which is preliminary data.</text>
</comment>
<sequence>MINMMTSPVFVRVVASFLKGRSFYVSVECVTQDSFLSPHLYTAYTDDIPILCKHLREREEDVVLALYADDSTYFASFYYQVVATNKMQRLLDLLPDWLDKWKMAVCQHWKDGRSAYR</sequence>
<evidence type="ECO:0000313" key="2">
    <source>
        <dbReference type="Proteomes" id="UP001153954"/>
    </source>
</evidence>
<dbReference type="EMBL" id="CAKOGL010000030">
    <property type="protein sequence ID" value="CAH2107321.1"/>
    <property type="molecule type" value="Genomic_DNA"/>
</dbReference>
<organism evidence="1 2">
    <name type="scientific">Euphydryas editha</name>
    <name type="common">Edith's checkerspot</name>
    <dbReference type="NCBI Taxonomy" id="104508"/>
    <lineage>
        <taxon>Eukaryota</taxon>
        <taxon>Metazoa</taxon>
        <taxon>Ecdysozoa</taxon>
        <taxon>Arthropoda</taxon>
        <taxon>Hexapoda</taxon>
        <taxon>Insecta</taxon>
        <taxon>Pterygota</taxon>
        <taxon>Neoptera</taxon>
        <taxon>Endopterygota</taxon>
        <taxon>Lepidoptera</taxon>
        <taxon>Glossata</taxon>
        <taxon>Ditrysia</taxon>
        <taxon>Papilionoidea</taxon>
        <taxon>Nymphalidae</taxon>
        <taxon>Nymphalinae</taxon>
        <taxon>Euphydryas</taxon>
    </lineage>
</organism>
<dbReference type="AlphaFoldDB" id="A0AAU9V5U3"/>
<evidence type="ECO:0000313" key="1">
    <source>
        <dbReference type="EMBL" id="CAH2107321.1"/>
    </source>
</evidence>